<proteinExistence type="predicted"/>
<accession>B3T9W9</accession>
<evidence type="ECO:0000313" key="1">
    <source>
        <dbReference type="EMBL" id="ABZ09378.1"/>
    </source>
</evidence>
<reference evidence="1" key="1">
    <citation type="journal article" date="2008" name="ISME J.">
        <title>Genomic patterns of recombination, clonal divergence and environment in marine microbial populations.</title>
        <authorList>
            <person name="Konstantinidis K.T."/>
            <person name="Delong E.F."/>
        </authorList>
    </citation>
    <scope>NUCLEOTIDE SEQUENCE</scope>
</reference>
<sequence>MGKSRFAVGALTGLILLTTFTPSPIFAVDSPFSLDIDVDETDFNPVFNESNQTSLRILNNGQSEGWDNITVNVGKLDNFTLDLRVDYVNISELDNQFDSTSPEFLEYVNDDGTNLTLNLTSNSYANLTLTITPVGQVEAGKYTFNIELLSRTERVYTTTFALTVEEQN</sequence>
<protein>
    <submittedName>
        <fullName evidence="1">Uncharacterized protein</fullName>
    </submittedName>
</protein>
<gene>
    <name evidence="1" type="ORF">ALOHA_HF4000APKG7N23ctg2g1</name>
</gene>
<organism evidence="1">
    <name type="scientific">uncultured marine microorganism HF4000_APKG7N23</name>
    <dbReference type="NCBI Taxonomy" id="455552"/>
    <lineage>
        <taxon>unclassified sequences</taxon>
        <taxon>environmental samples</taxon>
    </lineage>
</organism>
<name>B3T9W9_9ZZZZ</name>
<dbReference type="AlphaFoldDB" id="B3T9W9"/>
<dbReference type="EMBL" id="EU016650">
    <property type="protein sequence ID" value="ABZ09378.1"/>
    <property type="molecule type" value="Genomic_DNA"/>
</dbReference>